<evidence type="ECO:0000313" key="2">
    <source>
        <dbReference type="EMBL" id="CAB3366999.1"/>
    </source>
</evidence>
<dbReference type="OrthoDB" id="191139at2759"/>
<dbReference type="AlphaFoldDB" id="A0A8S1CFR5"/>
<dbReference type="EMBL" id="CADEPI010000027">
    <property type="protein sequence ID" value="CAB3366999.1"/>
    <property type="molecule type" value="Genomic_DNA"/>
</dbReference>
<reference evidence="2 3" key="1">
    <citation type="submission" date="2020-04" db="EMBL/GenBank/DDBJ databases">
        <authorList>
            <person name="Alioto T."/>
            <person name="Alioto T."/>
            <person name="Gomez Garrido J."/>
        </authorList>
    </citation>
    <scope>NUCLEOTIDE SEQUENCE [LARGE SCALE GENOMIC DNA]</scope>
</reference>
<dbReference type="PANTHER" id="PTHR43157:SF73">
    <property type="entry name" value="WW DOMAIN-CONTAINING OXIDOREDUCTASE-LIKE PROTEIN"/>
    <property type="match status" value="1"/>
</dbReference>
<dbReference type="InterPro" id="IPR036291">
    <property type="entry name" value="NAD(P)-bd_dom_sf"/>
</dbReference>
<dbReference type="PRINTS" id="PR00081">
    <property type="entry name" value="GDHRDH"/>
</dbReference>
<dbReference type="CDD" id="cd05327">
    <property type="entry name" value="retinol-DH_like_SDR_c_like"/>
    <property type="match status" value="2"/>
</dbReference>
<dbReference type="PANTHER" id="PTHR43157">
    <property type="entry name" value="PHOSPHATIDYLINOSITOL-GLYCAN BIOSYNTHESIS CLASS F PROTEIN-RELATED"/>
    <property type="match status" value="1"/>
</dbReference>
<gene>
    <name evidence="2" type="ORF">CLODIP_2_CD13407</name>
</gene>
<dbReference type="GO" id="GO:0016491">
    <property type="term" value="F:oxidoreductase activity"/>
    <property type="evidence" value="ECO:0007669"/>
    <property type="project" value="UniProtKB-KW"/>
</dbReference>
<keyword evidence="3" id="KW-1185">Reference proteome</keyword>
<dbReference type="Gene3D" id="3.40.50.720">
    <property type="entry name" value="NAD(P)-binding Rossmann-like Domain"/>
    <property type="match status" value="2"/>
</dbReference>
<dbReference type="InterPro" id="IPR002347">
    <property type="entry name" value="SDR_fam"/>
</dbReference>
<dbReference type="SUPFAM" id="SSF51735">
    <property type="entry name" value="NAD(P)-binding Rossmann-fold domains"/>
    <property type="match status" value="2"/>
</dbReference>
<evidence type="ECO:0000256" key="1">
    <source>
        <dbReference type="ARBA" id="ARBA00023002"/>
    </source>
</evidence>
<accession>A0A8S1CFR5</accession>
<sequence length="645" mass="71251">MGLFGSGKCSSKATLKGKTALITGANAGIGYETAKDFLKKGKEPCARVIMACRNVQLAETAAGNLRSEIPGSDIRVVQLNLASLRSVKECAEDILKSEPKIHLLINNAGVMACPYAKTEDELEMQFQTNHLGHFLLTRILLPKVLESAPARIVNISGGAHYAGRVNFEDLQSTRSYNSVLAYNQSKLCNLLFTLELQERLKDTGVVAYAVHPGVVATELGRHVPGGWLFQKLGWILKTPVQGAQTTLHCALDEKLGEQNGLYFSDCSPARASGRARNKDDAKKLWEVRGLKLFWTSFLANLLLETIWKYFAESDLELRPTNLQGFRRLHSFYLLICHTSAAPNTSVKKENTMGIFTNGKCTSAASLVGKMAIITGANTGIGYETTKDFLKRGARVVMANRNLELSEKAAEKLRAEVPNSQIRVVQLNLASLKSVKQCAREILQTEPEIHLLINNAGVMACPYAKTEDDLEMQFQTNHLGHFLFTLLLLPRIKESAPARIINLSSSAHLFGKVNFDDLQSTKSYSPTKAYGQSKLCNILFTLELIERLKGTRVVTYAVHPGVVSTELGRHLEGGQSWLLNKLDWAKKTPLEGAQTTLHCALEGNLATQNGIYYSDCKQGMMSCRARSKEDAQNLWKVSEDLVKQYL</sequence>
<name>A0A8S1CFR5_9INSE</name>
<evidence type="ECO:0000313" key="3">
    <source>
        <dbReference type="Proteomes" id="UP000494165"/>
    </source>
</evidence>
<comment type="caution">
    <text evidence="2">The sequence shown here is derived from an EMBL/GenBank/DDBJ whole genome shotgun (WGS) entry which is preliminary data.</text>
</comment>
<dbReference type="Pfam" id="PF00106">
    <property type="entry name" value="adh_short"/>
    <property type="match status" value="2"/>
</dbReference>
<protein>
    <submittedName>
        <fullName evidence="2">Uncharacterized protein</fullName>
    </submittedName>
</protein>
<proteinExistence type="predicted"/>
<organism evidence="2 3">
    <name type="scientific">Cloeon dipterum</name>
    <dbReference type="NCBI Taxonomy" id="197152"/>
    <lineage>
        <taxon>Eukaryota</taxon>
        <taxon>Metazoa</taxon>
        <taxon>Ecdysozoa</taxon>
        <taxon>Arthropoda</taxon>
        <taxon>Hexapoda</taxon>
        <taxon>Insecta</taxon>
        <taxon>Pterygota</taxon>
        <taxon>Palaeoptera</taxon>
        <taxon>Ephemeroptera</taxon>
        <taxon>Pisciforma</taxon>
        <taxon>Baetidae</taxon>
        <taxon>Cloeon</taxon>
    </lineage>
</organism>
<keyword evidence="1" id="KW-0560">Oxidoreductase</keyword>
<dbReference type="Proteomes" id="UP000494165">
    <property type="component" value="Unassembled WGS sequence"/>
</dbReference>